<dbReference type="AlphaFoldDB" id="A0A0A0L402"/>
<reference evidence="1 2" key="1">
    <citation type="journal article" date="2009" name="Nat. Genet.">
        <title>The genome of the cucumber, Cucumis sativus L.</title>
        <authorList>
            <person name="Huang S."/>
            <person name="Li R."/>
            <person name="Zhang Z."/>
            <person name="Li L."/>
            <person name="Gu X."/>
            <person name="Fan W."/>
            <person name="Lucas W.J."/>
            <person name="Wang X."/>
            <person name="Xie B."/>
            <person name="Ni P."/>
            <person name="Ren Y."/>
            <person name="Zhu H."/>
            <person name="Li J."/>
            <person name="Lin K."/>
            <person name="Jin W."/>
            <person name="Fei Z."/>
            <person name="Li G."/>
            <person name="Staub J."/>
            <person name="Kilian A."/>
            <person name="van der Vossen E.A."/>
            <person name="Wu Y."/>
            <person name="Guo J."/>
            <person name="He J."/>
            <person name="Jia Z."/>
            <person name="Ren Y."/>
            <person name="Tian G."/>
            <person name="Lu Y."/>
            <person name="Ruan J."/>
            <person name="Qian W."/>
            <person name="Wang M."/>
            <person name="Huang Q."/>
            <person name="Li B."/>
            <person name="Xuan Z."/>
            <person name="Cao J."/>
            <person name="Asan"/>
            <person name="Wu Z."/>
            <person name="Zhang J."/>
            <person name="Cai Q."/>
            <person name="Bai Y."/>
            <person name="Zhao B."/>
            <person name="Han Y."/>
            <person name="Li Y."/>
            <person name="Li X."/>
            <person name="Wang S."/>
            <person name="Shi Q."/>
            <person name="Liu S."/>
            <person name="Cho W.K."/>
            <person name="Kim J.Y."/>
            <person name="Xu Y."/>
            <person name="Heller-Uszynska K."/>
            <person name="Miao H."/>
            <person name="Cheng Z."/>
            <person name="Zhang S."/>
            <person name="Wu J."/>
            <person name="Yang Y."/>
            <person name="Kang H."/>
            <person name="Li M."/>
            <person name="Liang H."/>
            <person name="Ren X."/>
            <person name="Shi Z."/>
            <person name="Wen M."/>
            <person name="Jian M."/>
            <person name="Yang H."/>
            <person name="Zhang G."/>
            <person name="Yang Z."/>
            <person name="Chen R."/>
            <person name="Liu S."/>
            <person name="Li J."/>
            <person name="Ma L."/>
            <person name="Liu H."/>
            <person name="Zhou Y."/>
            <person name="Zhao J."/>
            <person name="Fang X."/>
            <person name="Li G."/>
            <person name="Fang L."/>
            <person name="Li Y."/>
            <person name="Liu D."/>
            <person name="Zheng H."/>
            <person name="Zhang Y."/>
            <person name="Qin N."/>
            <person name="Li Z."/>
            <person name="Yang G."/>
            <person name="Yang S."/>
            <person name="Bolund L."/>
            <person name="Kristiansen K."/>
            <person name="Zheng H."/>
            <person name="Li S."/>
            <person name="Zhang X."/>
            <person name="Yang H."/>
            <person name="Wang J."/>
            <person name="Sun R."/>
            <person name="Zhang B."/>
            <person name="Jiang S."/>
            <person name="Wang J."/>
            <person name="Du Y."/>
            <person name="Li S."/>
        </authorList>
    </citation>
    <scope>NUCLEOTIDE SEQUENCE [LARGE SCALE GENOMIC DNA]</scope>
    <source>
        <strain evidence="2">cv. 9930</strain>
    </source>
</reference>
<dbReference type="Proteomes" id="UP000029981">
    <property type="component" value="Chromosome 4"/>
</dbReference>
<dbReference type="EMBL" id="CM002925">
    <property type="protein sequence ID" value="KGN54861.1"/>
    <property type="molecule type" value="Genomic_DNA"/>
</dbReference>
<protein>
    <submittedName>
        <fullName evidence="1">Uncharacterized protein</fullName>
    </submittedName>
</protein>
<sequence>MTTWIAACRNTVGPAKFLIPQGTFLVGPNGSPLKILLVSSSPAPVSLTAKASLFGPTTIARKTTYAKFFQS</sequence>
<dbReference type="Gramene" id="KGN54861">
    <property type="protein sequence ID" value="KGN54861"/>
    <property type="gene ID" value="Csa_4G555680"/>
</dbReference>
<reference evidence="1 2" key="3">
    <citation type="journal article" date="2010" name="BMC Genomics">
        <title>Transcriptome sequencing and comparative analysis of cucumber flowers with different sex types.</title>
        <authorList>
            <person name="Guo S."/>
            <person name="Zheng Y."/>
            <person name="Joung J.G."/>
            <person name="Liu S."/>
            <person name="Zhang Z."/>
            <person name="Crasta O.R."/>
            <person name="Sobral B.W."/>
            <person name="Xu Y."/>
            <person name="Huang S."/>
            <person name="Fei Z."/>
        </authorList>
    </citation>
    <scope>NUCLEOTIDE SEQUENCE [LARGE SCALE GENOMIC DNA]</scope>
    <source>
        <strain evidence="2">cv. 9930</strain>
    </source>
</reference>
<accession>A0A0A0L402</accession>
<organism evidence="1 2">
    <name type="scientific">Cucumis sativus</name>
    <name type="common">Cucumber</name>
    <dbReference type="NCBI Taxonomy" id="3659"/>
    <lineage>
        <taxon>Eukaryota</taxon>
        <taxon>Viridiplantae</taxon>
        <taxon>Streptophyta</taxon>
        <taxon>Embryophyta</taxon>
        <taxon>Tracheophyta</taxon>
        <taxon>Spermatophyta</taxon>
        <taxon>Magnoliopsida</taxon>
        <taxon>eudicotyledons</taxon>
        <taxon>Gunneridae</taxon>
        <taxon>Pentapetalae</taxon>
        <taxon>rosids</taxon>
        <taxon>fabids</taxon>
        <taxon>Cucurbitales</taxon>
        <taxon>Cucurbitaceae</taxon>
        <taxon>Benincaseae</taxon>
        <taxon>Cucumis</taxon>
    </lineage>
</organism>
<proteinExistence type="predicted"/>
<gene>
    <name evidence="1" type="ORF">Csa_4G555680</name>
</gene>
<reference evidence="1 2" key="2">
    <citation type="journal article" date="2009" name="PLoS ONE">
        <title>An integrated genetic and cytogenetic map of the cucumber genome.</title>
        <authorList>
            <person name="Ren Y."/>
            <person name="Zhang Z."/>
            <person name="Liu J."/>
            <person name="Staub J.E."/>
            <person name="Han Y."/>
            <person name="Cheng Z."/>
            <person name="Li X."/>
            <person name="Lu J."/>
            <person name="Miao H."/>
            <person name="Kang H."/>
            <person name="Xie B."/>
            <person name="Gu X."/>
            <person name="Wang X."/>
            <person name="Du Y."/>
            <person name="Jin W."/>
            <person name="Huang S."/>
        </authorList>
    </citation>
    <scope>NUCLEOTIDE SEQUENCE [LARGE SCALE GENOMIC DNA]</scope>
    <source>
        <strain evidence="2">cv. 9930</strain>
    </source>
</reference>
<evidence type="ECO:0000313" key="1">
    <source>
        <dbReference type="EMBL" id="KGN54861.1"/>
    </source>
</evidence>
<keyword evidence="2" id="KW-1185">Reference proteome</keyword>
<reference evidence="1 2" key="4">
    <citation type="journal article" date="2011" name="BMC Genomics">
        <title>RNA-Seq improves annotation of protein-coding genes in the cucumber genome.</title>
        <authorList>
            <person name="Li Z."/>
            <person name="Zhang Z."/>
            <person name="Yan P."/>
            <person name="Huang S."/>
            <person name="Fei Z."/>
            <person name="Lin K."/>
        </authorList>
    </citation>
    <scope>NUCLEOTIDE SEQUENCE [LARGE SCALE GENOMIC DNA]</scope>
    <source>
        <strain evidence="2">cv. 9930</strain>
    </source>
</reference>
<name>A0A0A0L402_CUCSA</name>
<evidence type="ECO:0000313" key="2">
    <source>
        <dbReference type="Proteomes" id="UP000029981"/>
    </source>
</evidence>